<feature type="transmembrane region" description="Helical" evidence="1">
    <location>
        <begin position="60"/>
        <end position="77"/>
    </location>
</feature>
<accession>A0A382CW11</accession>
<dbReference type="EMBL" id="UINC01036384">
    <property type="protein sequence ID" value="SVB30265.1"/>
    <property type="molecule type" value="Genomic_DNA"/>
</dbReference>
<evidence type="ECO:0008006" key="3">
    <source>
        <dbReference type="Google" id="ProtNLM"/>
    </source>
</evidence>
<feature type="non-terminal residue" evidence="2">
    <location>
        <position position="1"/>
    </location>
</feature>
<protein>
    <recommendedName>
        <fullName evidence="3">VanZ-like domain-containing protein</fullName>
    </recommendedName>
</protein>
<keyword evidence="1" id="KW-1133">Transmembrane helix</keyword>
<name>A0A382CW11_9ZZZZ</name>
<feature type="transmembrane region" description="Helical" evidence="1">
    <location>
        <begin position="36"/>
        <end position="54"/>
    </location>
</feature>
<sequence length="118" mass="13996">VRHNLYFQVTGSVLILGLLIYLHFMQPPSIDVGLPLFDKLLHFLMFFFTMMWFMYITKNWLVSAFSLIILGLMLEWIQMNYIINRSFDWFDWIADGAGILICFLLLPILIDKYFDSSV</sequence>
<dbReference type="NCBIfam" id="NF037970">
    <property type="entry name" value="vanZ_1"/>
    <property type="match status" value="1"/>
</dbReference>
<organism evidence="2">
    <name type="scientific">marine metagenome</name>
    <dbReference type="NCBI Taxonomy" id="408172"/>
    <lineage>
        <taxon>unclassified sequences</taxon>
        <taxon>metagenomes</taxon>
        <taxon>ecological metagenomes</taxon>
    </lineage>
</organism>
<evidence type="ECO:0000313" key="2">
    <source>
        <dbReference type="EMBL" id="SVB30265.1"/>
    </source>
</evidence>
<dbReference type="PANTHER" id="PTHR28008">
    <property type="entry name" value="DOMAIN PROTEIN, PUTATIVE (AFU_ORTHOLOGUE AFUA_3G10980)-RELATED"/>
    <property type="match status" value="1"/>
</dbReference>
<dbReference type="AlphaFoldDB" id="A0A382CW11"/>
<gene>
    <name evidence="2" type="ORF">METZ01_LOCUS183119</name>
</gene>
<feature type="transmembrane region" description="Helical" evidence="1">
    <location>
        <begin position="89"/>
        <end position="110"/>
    </location>
</feature>
<keyword evidence="1" id="KW-0812">Transmembrane</keyword>
<evidence type="ECO:0000256" key="1">
    <source>
        <dbReference type="SAM" id="Phobius"/>
    </source>
</evidence>
<reference evidence="2" key="1">
    <citation type="submission" date="2018-05" db="EMBL/GenBank/DDBJ databases">
        <authorList>
            <person name="Lanie J.A."/>
            <person name="Ng W.-L."/>
            <person name="Kazmierczak K.M."/>
            <person name="Andrzejewski T.M."/>
            <person name="Davidsen T.M."/>
            <person name="Wayne K.J."/>
            <person name="Tettelin H."/>
            <person name="Glass J.I."/>
            <person name="Rusch D."/>
            <person name="Podicherti R."/>
            <person name="Tsui H.-C.T."/>
            <person name="Winkler M.E."/>
        </authorList>
    </citation>
    <scope>NUCLEOTIDE SEQUENCE</scope>
</reference>
<dbReference type="PANTHER" id="PTHR28008:SF1">
    <property type="entry name" value="DOMAIN PROTEIN, PUTATIVE (AFU_ORTHOLOGUE AFUA_3G10980)-RELATED"/>
    <property type="match status" value="1"/>
</dbReference>
<proteinExistence type="predicted"/>
<keyword evidence="1" id="KW-0472">Membrane</keyword>
<feature type="transmembrane region" description="Helical" evidence="1">
    <location>
        <begin position="6"/>
        <end position="24"/>
    </location>
</feature>